<feature type="region of interest" description="Disordered" evidence="3">
    <location>
        <begin position="1"/>
        <end position="40"/>
    </location>
</feature>
<feature type="repeat" description="RCC1" evidence="2">
    <location>
        <begin position="127"/>
        <end position="184"/>
    </location>
</feature>
<comment type="caution">
    <text evidence="4">The sequence shown here is derived from an EMBL/GenBank/DDBJ whole genome shotgun (WGS) entry which is preliminary data.</text>
</comment>
<proteinExistence type="predicted"/>
<name>A0A6A5BBN1_NAEFO</name>
<keyword evidence="1" id="KW-0677">Repeat</keyword>
<dbReference type="OrthoDB" id="5981550at2759"/>
<organism evidence="4 5">
    <name type="scientific">Naegleria fowleri</name>
    <name type="common">Brain eating amoeba</name>
    <dbReference type="NCBI Taxonomy" id="5763"/>
    <lineage>
        <taxon>Eukaryota</taxon>
        <taxon>Discoba</taxon>
        <taxon>Heterolobosea</taxon>
        <taxon>Tetramitia</taxon>
        <taxon>Eutetramitia</taxon>
        <taxon>Vahlkampfiidae</taxon>
        <taxon>Naegleria</taxon>
    </lineage>
</organism>
<dbReference type="VEuPathDB" id="AmoebaDB:FDP41_010232"/>
<dbReference type="Proteomes" id="UP000444721">
    <property type="component" value="Unassembled WGS sequence"/>
</dbReference>
<feature type="repeat" description="RCC1" evidence="2">
    <location>
        <begin position="185"/>
        <end position="241"/>
    </location>
</feature>
<dbReference type="VEuPathDB" id="AmoebaDB:NF0023520"/>
<sequence>MLPSQHPEIVLLDDDDDDGEDDEQITPIQSSLPSSAHPVFPNTLTRLFQSSTNQQQSSESISNHLLNSIQSTTTNSIRSNPVMSSVDPTFDGGYDTIRKFTTHICKASSSNSSTNSGNATSASEDSSSYYVTGSNAFGMLGIGNIVSDSSKVTSFTRMNNPAIVPSNIKIMACGHYHTIAITKDNQIYACGKNNYGQLAMGNLTKVFPIFKMVESSMNGIPKELIRDVKCGRYHTMFITDQATDNVWVCGKNKSGQMSLPSANIYPSPTRLVAQFSGKILFASCGSEFTFIKTTDGVYSCGDNSRGQCGLGVDTLQVKSFKPLKTSFSRLNIVQIECGEFHSLFLTASGELWGSGTSVNGQLGFDPQLLGKQSVNNPIKIDTPSMRQLSK</sequence>
<evidence type="ECO:0000313" key="5">
    <source>
        <dbReference type="Proteomes" id="UP000444721"/>
    </source>
</evidence>
<dbReference type="PRINTS" id="PR00633">
    <property type="entry name" value="RCCNDNSATION"/>
</dbReference>
<gene>
    <name evidence="4" type="ORF">FDP41_010232</name>
</gene>
<dbReference type="InterPro" id="IPR009091">
    <property type="entry name" value="RCC1/BLIP-II"/>
</dbReference>
<reference evidence="4 5" key="1">
    <citation type="journal article" date="2019" name="Sci. Rep.">
        <title>Nanopore sequencing improves the draft genome of the human pathogenic amoeba Naegleria fowleri.</title>
        <authorList>
            <person name="Liechti N."/>
            <person name="Schurch N."/>
            <person name="Bruggmann R."/>
            <person name="Wittwer M."/>
        </authorList>
    </citation>
    <scope>NUCLEOTIDE SEQUENCE [LARGE SCALE GENOMIC DNA]</scope>
    <source>
        <strain evidence="4 5">ATCC 30894</strain>
    </source>
</reference>
<dbReference type="InterPro" id="IPR000408">
    <property type="entry name" value="Reg_chr_condens"/>
</dbReference>
<dbReference type="PANTHER" id="PTHR22872">
    <property type="entry name" value="BTK-BINDING PROTEIN-RELATED"/>
    <property type="match status" value="1"/>
</dbReference>
<dbReference type="Pfam" id="PF00415">
    <property type="entry name" value="RCC1"/>
    <property type="match status" value="1"/>
</dbReference>
<feature type="repeat" description="RCC1" evidence="2">
    <location>
        <begin position="295"/>
        <end position="348"/>
    </location>
</feature>
<dbReference type="InterPro" id="IPR051625">
    <property type="entry name" value="Signaling_Regulatory_Domain"/>
</dbReference>
<dbReference type="PROSITE" id="PS50012">
    <property type="entry name" value="RCC1_3"/>
    <property type="match status" value="3"/>
</dbReference>
<dbReference type="PROSITE" id="PS00626">
    <property type="entry name" value="RCC1_2"/>
    <property type="match status" value="1"/>
</dbReference>
<feature type="compositionally biased region" description="Acidic residues" evidence="3">
    <location>
        <begin position="11"/>
        <end position="24"/>
    </location>
</feature>
<dbReference type="RefSeq" id="XP_044556216.1">
    <property type="nucleotide sequence ID" value="XM_044700508.1"/>
</dbReference>
<keyword evidence="5" id="KW-1185">Reference proteome</keyword>
<protein>
    <submittedName>
        <fullName evidence="4">Uncharacterized protein</fullName>
    </submittedName>
</protein>
<evidence type="ECO:0000256" key="3">
    <source>
        <dbReference type="SAM" id="MobiDB-lite"/>
    </source>
</evidence>
<dbReference type="GeneID" id="68117447"/>
<dbReference type="PANTHER" id="PTHR22872:SF9">
    <property type="entry name" value="X-LINKED RETINITIS PIGMENTOSA GTPASE REGULATOR"/>
    <property type="match status" value="1"/>
</dbReference>
<evidence type="ECO:0000256" key="2">
    <source>
        <dbReference type="PROSITE-ProRule" id="PRU00235"/>
    </source>
</evidence>
<dbReference type="SUPFAM" id="SSF50985">
    <property type="entry name" value="RCC1/BLIP-II"/>
    <property type="match status" value="1"/>
</dbReference>
<evidence type="ECO:0000313" key="4">
    <source>
        <dbReference type="EMBL" id="KAF0971500.1"/>
    </source>
</evidence>
<accession>A0A6A5BBN1</accession>
<dbReference type="AlphaFoldDB" id="A0A6A5BBN1"/>
<dbReference type="Pfam" id="PF13540">
    <property type="entry name" value="RCC1_2"/>
    <property type="match status" value="2"/>
</dbReference>
<dbReference type="Gene3D" id="2.130.10.30">
    <property type="entry name" value="Regulator of chromosome condensation 1/beta-lactamase-inhibitor protein II"/>
    <property type="match status" value="1"/>
</dbReference>
<evidence type="ECO:0000256" key="1">
    <source>
        <dbReference type="ARBA" id="ARBA00022737"/>
    </source>
</evidence>
<dbReference type="OMA" id="DNRVWSC"/>
<dbReference type="EMBL" id="VFQX01000080">
    <property type="protein sequence ID" value="KAF0971500.1"/>
    <property type="molecule type" value="Genomic_DNA"/>
</dbReference>
<dbReference type="VEuPathDB" id="AmoebaDB:NfTy_067560"/>